<dbReference type="AlphaFoldDB" id="A0A0D0BVL3"/>
<organism evidence="1 2">
    <name type="scientific">Collybiopsis luxurians FD-317 M1</name>
    <dbReference type="NCBI Taxonomy" id="944289"/>
    <lineage>
        <taxon>Eukaryota</taxon>
        <taxon>Fungi</taxon>
        <taxon>Dikarya</taxon>
        <taxon>Basidiomycota</taxon>
        <taxon>Agaricomycotina</taxon>
        <taxon>Agaricomycetes</taxon>
        <taxon>Agaricomycetidae</taxon>
        <taxon>Agaricales</taxon>
        <taxon>Marasmiineae</taxon>
        <taxon>Omphalotaceae</taxon>
        <taxon>Collybiopsis</taxon>
        <taxon>Collybiopsis luxurians</taxon>
    </lineage>
</organism>
<dbReference type="Proteomes" id="UP000053593">
    <property type="component" value="Unassembled WGS sequence"/>
</dbReference>
<evidence type="ECO:0000313" key="2">
    <source>
        <dbReference type="Proteomes" id="UP000053593"/>
    </source>
</evidence>
<dbReference type="EMBL" id="KN834779">
    <property type="protein sequence ID" value="KIK59566.1"/>
    <property type="molecule type" value="Genomic_DNA"/>
</dbReference>
<proteinExistence type="predicted"/>
<gene>
    <name evidence="1" type="ORF">GYMLUDRAFT_261981</name>
</gene>
<name>A0A0D0BVL3_9AGAR</name>
<dbReference type="HOGENOM" id="CLU_645651_0_0_1"/>
<protein>
    <recommendedName>
        <fullName evidence="3">F-box domain-containing protein</fullName>
    </recommendedName>
</protein>
<reference evidence="1 2" key="1">
    <citation type="submission" date="2014-04" db="EMBL/GenBank/DDBJ databases">
        <title>Evolutionary Origins and Diversification of the Mycorrhizal Mutualists.</title>
        <authorList>
            <consortium name="DOE Joint Genome Institute"/>
            <consortium name="Mycorrhizal Genomics Consortium"/>
            <person name="Kohler A."/>
            <person name="Kuo A."/>
            <person name="Nagy L.G."/>
            <person name="Floudas D."/>
            <person name="Copeland A."/>
            <person name="Barry K.W."/>
            <person name="Cichocki N."/>
            <person name="Veneault-Fourrey C."/>
            <person name="LaButti K."/>
            <person name="Lindquist E.A."/>
            <person name="Lipzen A."/>
            <person name="Lundell T."/>
            <person name="Morin E."/>
            <person name="Murat C."/>
            <person name="Riley R."/>
            <person name="Ohm R."/>
            <person name="Sun H."/>
            <person name="Tunlid A."/>
            <person name="Henrissat B."/>
            <person name="Grigoriev I.V."/>
            <person name="Hibbett D.S."/>
            <person name="Martin F."/>
        </authorList>
    </citation>
    <scope>NUCLEOTIDE SEQUENCE [LARGE SCALE GENOMIC DNA]</scope>
    <source>
        <strain evidence="1 2">FD-317 M1</strain>
    </source>
</reference>
<sequence length="441" mass="51122">MPLELKLFRTGSLSRSVRRFTKRIFRRTITKIRCSFPNEIYALIFEHLTDDLSTLKNISLVCRDFAAMARPIIFRDIWLPLTWKSGGSLYPLVKRFWLFIIAHPSITDSVRTLSFSTYEMSGEDLERLHFILAHLQRLEEIWVDKPQIYHLNTIETSFSDTLKELHCSHVILKTAAHFAIFQNTLNSLTALKVFVLDASISRDARRPLIVPCTLKILSLKRTDVTLLHCVGLGLAMSSNPPLLRVLLLELAWSDDWHRWPEENPHRQNYWSTLGINGTLVVFDVQITNDTLALITPMKDMRVSQVMLAFGIRFIHLVSLLTRSIPELPDTVHDICIDIDAHCRRFDPQLVPKKLRDPWFWLDSLLVRRYKQGLLTRIRFRCTSRTTSFGYGGSFGRVVDNSVGSHPTDREILKQIESLLPDAKRMGFLEIDYTTKYFQHSL</sequence>
<accession>A0A0D0BVL3</accession>
<keyword evidence="2" id="KW-1185">Reference proteome</keyword>
<dbReference type="SUPFAM" id="SSF52047">
    <property type="entry name" value="RNI-like"/>
    <property type="match status" value="1"/>
</dbReference>
<evidence type="ECO:0000313" key="1">
    <source>
        <dbReference type="EMBL" id="KIK59566.1"/>
    </source>
</evidence>
<evidence type="ECO:0008006" key="3">
    <source>
        <dbReference type="Google" id="ProtNLM"/>
    </source>
</evidence>
<dbReference type="OrthoDB" id="2745898at2759"/>